<dbReference type="EMBL" id="LVLJ01003666">
    <property type="protein sequence ID" value="OAE20195.1"/>
    <property type="molecule type" value="Genomic_DNA"/>
</dbReference>
<gene>
    <name evidence="2" type="ORF">AXG93_3802s1080</name>
</gene>
<evidence type="ECO:0000313" key="3">
    <source>
        <dbReference type="Proteomes" id="UP000077202"/>
    </source>
</evidence>
<dbReference type="Proteomes" id="UP000077202">
    <property type="component" value="Unassembled WGS sequence"/>
</dbReference>
<reference evidence="2" key="1">
    <citation type="submission" date="2016-03" db="EMBL/GenBank/DDBJ databases">
        <title>Mechanisms controlling the formation of the plant cell surface in tip-growing cells are functionally conserved among land plants.</title>
        <authorList>
            <person name="Honkanen S."/>
            <person name="Jones V.A."/>
            <person name="Morieri G."/>
            <person name="Champion C."/>
            <person name="Hetherington A.J."/>
            <person name="Kelly S."/>
            <person name="Saint-Marcoux D."/>
            <person name="Proust H."/>
            <person name="Prescott H."/>
            <person name="Dolan L."/>
        </authorList>
    </citation>
    <scope>NUCLEOTIDE SEQUENCE [LARGE SCALE GENOMIC DNA]</scope>
    <source>
        <tissue evidence="2">Whole gametophyte</tissue>
    </source>
</reference>
<proteinExistence type="predicted"/>
<protein>
    <submittedName>
        <fullName evidence="2">Uncharacterized protein</fullName>
    </submittedName>
</protein>
<sequence>MLTNWTGVELVETTNRALCGKGVPAWQRGKLEGNELEAVTGNLIGQDKKEYLPSGSPRRCGNKRKSRWTHPTSQSLLHPLAGRKGEGSISVFCGALEDLGGPLTVKVIGNLFRVGLFPSEYGIRKRQEQQLLLRTVTRKVII</sequence>
<keyword evidence="3" id="KW-1185">Reference proteome</keyword>
<comment type="caution">
    <text evidence="2">The sequence shown here is derived from an EMBL/GenBank/DDBJ whole genome shotgun (WGS) entry which is preliminary data.</text>
</comment>
<evidence type="ECO:0000256" key="1">
    <source>
        <dbReference type="SAM" id="MobiDB-lite"/>
    </source>
</evidence>
<name>A0A176VJS6_MARPO</name>
<organism evidence="2 3">
    <name type="scientific">Marchantia polymorpha subsp. ruderalis</name>
    <dbReference type="NCBI Taxonomy" id="1480154"/>
    <lineage>
        <taxon>Eukaryota</taxon>
        <taxon>Viridiplantae</taxon>
        <taxon>Streptophyta</taxon>
        <taxon>Embryophyta</taxon>
        <taxon>Marchantiophyta</taxon>
        <taxon>Marchantiopsida</taxon>
        <taxon>Marchantiidae</taxon>
        <taxon>Marchantiales</taxon>
        <taxon>Marchantiaceae</taxon>
        <taxon>Marchantia</taxon>
    </lineage>
</organism>
<accession>A0A176VJS6</accession>
<evidence type="ECO:0000313" key="2">
    <source>
        <dbReference type="EMBL" id="OAE20195.1"/>
    </source>
</evidence>
<dbReference type="AlphaFoldDB" id="A0A176VJS6"/>
<feature type="region of interest" description="Disordered" evidence="1">
    <location>
        <begin position="51"/>
        <end position="71"/>
    </location>
</feature>